<proteinExistence type="predicted"/>
<keyword evidence="2" id="KW-1185">Reference proteome</keyword>
<name>A0ACB9Y8L3_PLABR</name>
<evidence type="ECO:0000313" key="2">
    <source>
        <dbReference type="Proteomes" id="UP001056978"/>
    </source>
</evidence>
<protein>
    <submittedName>
        <fullName evidence="1">Uncharacterized protein</fullName>
    </submittedName>
</protein>
<dbReference type="Proteomes" id="UP001056978">
    <property type="component" value="Chromosome 10"/>
</dbReference>
<comment type="caution">
    <text evidence="1">The sequence shown here is derived from an EMBL/GenBank/DDBJ whole genome shotgun (WGS) entry which is preliminary data.</text>
</comment>
<sequence length="1155" mass="136355">MSESKNIINIIENEINIYNEVEARFDILSSLPKNFNYNFKELVHLICKVKNVRKHGKLLFFCDTILKDNEKECKNIVFYKHQILNYNSKDDTSKNEDSYIYSGHNKYGSGFYFIKNTFNENAHTRDSNIQLVISKDFYIDEEKFVLYQSYLLNNGHKEYKAENEEMLVKNSLFHSIHLCNQSYSILKELRENAQISTSRQDNINDDKNNISLILINEYIKHEIISKVIKTDSWIYIIGLPARTNTNEKSILVFSSYLLKVNYEYFNISELLKLFENSYFSTLTVCRSLQVKEDYIHNIYYDEERKKKYILNIVYKNKDYKSICNQKMNNFEIFIIKIIDIIPKVFTIHPSEFKCNMNDIQSSKNLLKYFNIDIFNDHLPNDNKKEEIIIEGQKKNKKKKKKKKKKDIMSYMNNKKVPQIHWMINHIKNLFKEIKKGNLNDPIFCHEDIILWSRHLVNKYIESNSIFFENYLEFLKLFIEKNDKLVNEKNIRKVENNIEVCTKKNVHIFENSSWSNIEFYNIRDLYLDNTTDTQIKENPNCKRSDEENINSNYFTSDICRVNYDEREYNNLEKEQNNNTYVLDEINYNFRQNNLTYDYCVLDVGGGKGDLGIYISLVFKNVLVIILDINVNSLFSCFIKVYTNKIKNVVIMHESILYFDFKKYKIDLIVGLHCCGGLTDYTLKKCINEKIPFLICSCCYTKYSELRKYIFDFKNNIIMNEVNNYIYNKNYYSCMNYITGDHVEDMCAPKYKSYTTTDMENSYRGITNFDTNNITDHTRNNYTDYPFSCSKERDHANLKGNSSTKGTYNCYHDNKLQYNPDINEDDNISEFNNYKKKYDKYGKKIMRRTIPNIYSFVNLLSKLCESENPTISFKCMHFYNNLRFKILQILFNATINLEEKLSLNLSLHSFPISFSPKNIVLKGTLLKLYKLMDMDTIAYADNKPTRYMGICDIITSSSRLPYSENNHPPNTNISGDILRGLKNIPPPTVELKEKTLIDPDIICERDYNLPCPDDYNYIGDIHEPDDEICAPSSTYDGPCIGEELNVKHMSAKTKESWSKKCQAFWPCRKCVRNFTSFCPEKWNKIEGTIRSCKPSMLYTGPCNFQMNFSGYNIRMLEEWSLKCDAWWMCDHVNLLGDCPDSDVPITAAATRYFFGFL</sequence>
<gene>
    <name evidence="1" type="ORF">MKS88_003094</name>
</gene>
<accession>A0ACB9Y8L3</accession>
<organism evidence="1 2">
    <name type="scientific">Plasmodium brasilianum</name>
    <dbReference type="NCBI Taxonomy" id="5824"/>
    <lineage>
        <taxon>Eukaryota</taxon>
        <taxon>Sar</taxon>
        <taxon>Alveolata</taxon>
        <taxon>Apicomplexa</taxon>
        <taxon>Aconoidasida</taxon>
        <taxon>Haemosporida</taxon>
        <taxon>Plasmodiidae</taxon>
        <taxon>Plasmodium</taxon>
        <taxon>Plasmodium (Plasmodium)</taxon>
    </lineage>
</organism>
<dbReference type="EMBL" id="CM043778">
    <property type="protein sequence ID" value="KAI4837681.1"/>
    <property type="molecule type" value="Genomic_DNA"/>
</dbReference>
<reference evidence="1" key="1">
    <citation type="submission" date="2022-06" db="EMBL/GenBank/DDBJ databases">
        <title>The First Complete Genome of the Simian Malaria Parasite Plasmodium brasilianum.</title>
        <authorList>
            <person name="Bajic M."/>
            <person name="Ravishankar S."/>
        </authorList>
    </citation>
    <scope>NUCLEOTIDE SEQUENCE</scope>
    <source>
        <strain evidence="1">Bolivian I</strain>
    </source>
</reference>
<evidence type="ECO:0000313" key="1">
    <source>
        <dbReference type="EMBL" id="KAI4837681.1"/>
    </source>
</evidence>